<evidence type="ECO:0000259" key="1">
    <source>
        <dbReference type="Pfam" id="PF18648"/>
    </source>
</evidence>
<dbReference type="AlphaFoldDB" id="A0A2I1ENP3"/>
<gene>
    <name evidence="3" type="ORF">RhiirA1_391846</name>
    <name evidence="2" type="ORF">RhiirA5_487025</name>
</gene>
<dbReference type="InterPro" id="IPR041018">
    <property type="entry name" value="ADPRTs_Tse2"/>
</dbReference>
<reference evidence="3 4" key="3">
    <citation type="submission" date="2017-10" db="EMBL/GenBank/DDBJ databases">
        <title>Extensive intraspecific genome diversity in a model arbuscular mycorrhizal fungus.</title>
        <authorList>
            <person name="Chen E.C.H."/>
            <person name="Morin E."/>
            <person name="Baudet D."/>
            <person name="Noel J."/>
            <person name="Ndikumana S."/>
            <person name="Charron P."/>
            <person name="St-Onge C."/>
            <person name="Giorgi J."/>
            <person name="Grigoriev I.V."/>
            <person name="Roux C."/>
            <person name="Martin F.M."/>
            <person name="Corradi N."/>
        </authorList>
    </citation>
    <scope>NUCLEOTIDE SEQUENCE [LARGE SCALE GENOMIC DNA]</scope>
    <source>
        <strain evidence="3 4">A1</strain>
    </source>
</reference>
<accession>A0A2I1ENP3</accession>
<reference evidence="3 4" key="4">
    <citation type="submission" date="2017-10" db="EMBL/GenBank/DDBJ databases">
        <title>Genome analyses suggest a sexual origin of heterokaryosis in a supposedly ancient asexual fungus.</title>
        <authorList>
            <person name="Corradi N."/>
            <person name="Sedzielewska K."/>
            <person name="Noel J."/>
            <person name="Charron P."/>
            <person name="Farinelli L."/>
            <person name="Marton T."/>
            <person name="Kruger M."/>
            <person name="Pelin A."/>
            <person name="Brachmann A."/>
            <person name="Corradi N."/>
        </authorList>
    </citation>
    <scope>NUCLEOTIDE SEQUENCE [LARGE SCALE GENOMIC DNA]</scope>
    <source>
        <strain evidence="3 4">A1</strain>
    </source>
</reference>
<organism evidence="2 5">
    <name type="scientific">Rhizophagus irregularis</name>
    <dbReference type="NCBI Taxonomy" id="588596"/>
    <lineage>
        <taxon>Eukaryota</taxon>
        <taxon>Fungi</taxon>
        <taxon>Fungi incertae sedis</taxon>
        <taxon>Mucoromycota</taxon>
        <taxon>Glomeromycotina</taxon>
        <taxon>Glomeromycetes</taxon>
        <taxon>Glomerales</taxon>
        <taxon>Glomeraceae</taxon>
        <taxon>Rhizophagus</taxon>
    </lineage>
</organism>
<reference evidence="2 5" key="2">
    <citation type="submission" date="2017-09" db="EMBL/GenBank/DDBJ databases">
        <title>Extensive intraspecific genome diversity in a model arbuscular mycorrhizal fungus.</title>
        <authorList>
            <person name="Chen E.C."/>
            <person name="Morin E."/>
            <person name="Beaudet D."/>
            <person name="Noel J."/>
            <person name="Ndikumana S."/>
            <person name="Charron P."/>
            <person name="St-Onge C."/>
            <person name="Giorgi J."/>
            <person name="Grigoriev I.V."/>
            <person name="Roux C."/>
            <person name="Martin F.M."/>
            <person name="Corradi N."/>
        </authorList>
    </citation>
    <scope>NUCLEOTIDE SEQUENCE [LARGE SCALE GENOMIC DNA]</scope>
    <source>
        <strain evidence="2 5">A5</strain>
    </source>
</reference>
<evidence type="ECO:0000313" key="4">
    <source>
        <dbReference type="Proteomes" id="UP000232688"/>
    </source>
</evidence>
<evidence type="ECO:0000313" key="5">
    <source>
        <dbReference type="Proteomes" id="UP000232722"/>
    </source>
</evidence>
<proteinExistence type="predicted"/>
<protein>
    <recommendedName>
        <fullName evidence="1">Tse2 ADP-ribosyltransferase toxin domain-containing protein</fullName>
    </recommendedName>
</protein>
<dbReference type="VEuPathDB" id="FungiDB:FUN_021738"/>
<comment type="caution">
    <text evidence="2">The sequence shown here is derived from an EMBL/GenBank/DDBJ whole genome shotgun (WGS) entry which is preliminary data.</text>
</comment>
<reference evidence="2 5" key="1">
    <citation type="submission" date="2016-04" db="EMBL/GenBank/DDBJ databases">
        <title>Genome analyses suggest a sexual origin of heterokaryosis in a supposedly ancient asexual fungus.</title>
        <authorList>
            <person name="Ropars J."/>
            <person name="Sedzielewska K."/>
            <person name="Noel J."/>
            <person name="Charron P."/>
            <person name="Farinelli L."/>
            <person name="Marton T."/>
            <person name="Kruger M."/>
            <person name="Pelin A."/>
            <person name="Brachmann A."/>
            <person name="Corradi N."/>
        </authorList>
    </citation>
    <scope>NUCLEOTIDE SEQUENCE [LARGE SCALE GENOMIC DNA]</scope>
    <source>
        <strain evidence="2 5">A5</strain>
    </source>
</reference>
<dbReference type="VEuPathDB" id="FungiDB:RhiirFUN_015098"/>
<dbReference type="EMBL" id="LLXJ01000953">
    <property type="protein sequence ID" value="PKC04812.1"/>
    <property type="molecule type" value="Genomic_DNA"/>
</dbReference>
<name>A0A2I1ENP3_9GLOM</name>
<dbReference type="Proteomes" id="UP000232722">
    <property type="component" value="Unassembled WGS sequence"/>
</dbReference>
<feature type="domain" description="Tse2 ADP-ribosyltransferase toxin" evidence="1">
    <location>
        <begin position="46"/>
        <end position="133"/>
    </location>
</feature>
<dbReference type="Proteomes" id="UP000232688">
    <property type="component" value="Unassembled WGS sequence"/>
</dbReference>
<evidence type="ECO:0000313" key="2">
    <source>
        <dbReference type="EMBL" id="PKC04812.1"/>
    </source>
</evidence>
<sequence length="272" mass="31830">MEPIGSKPPQLGMAFIEAKWTFHRLDAINARPKMGVDYYVDNENFLKYFKFDEINPNGISCFVPLGNPPHNNPISKRKDCFVIPKGTYLPNGLILVFTNFMKLRFPSGIQDAWHFVIAPTERMTLTSYTDAIRNIDWELCEIKANGELKKLIHEDDDLRGVKDFRINMLYWLIEIWYTQTDDEIDRLLANDIHTWISIKKPNFNDLINDKQRARTAFSAMARLDADESVTLETYKYTILGDLEDLFGWKESSFIDPKVEDYHPHTRKYKFSC</sequence>
<evidence type="ECO:0000313" key="3">
    <source>
        <dbReference type="EMBL" id="PKC69814.1"/>
    </source>
</evidence>
<dbReference type="Pfam" id="PF18648">
    <property type="entry name" value="ADPRTs_Tse2"/>
    <property type="match status" value="1"/>
</dbReference>
<dbReference type="OrthoDB" id="2303598at2759"/>
<dbReference type="VEuPathDB" id="FungiDB:RhiirA1_391846"/>
<dbReference type="EMBL" id="LLXH01000258">
    <property type="protein sequence ID" value="PKC69814.1"/>
    <property type="molecule type" value="Genomic_DNA"/>
</dbReference>